<dbReference type="InterPro" id="IPR027417">
    <property type="entry name" value="P-loop_NTPase"/>
</dbReference>
<organism evidence="8 9">
    <name type="scientific">Lomentospora prolificans</name>
    <dbReference type="NCBI Taxonomy" id="41688"/>
    <lineage>
        <taxon>Eukaryota</taxon>
        <taxon>Fungi</taxon>
        <taxon>Dikarya</taxon>
        <taxon>Ascomycota</taxon>
        <taxon>Pezizomycotina</taxon>
        <taxon>Sordariomycetes</taxon>
        <taxon>Hypocreomycetidae</taxon>
        <taxon>Microascales</taxon>
        <taxon>Microascaceae</taxon>
        <taxon>Lomentospora</taxon>
    </lineage>
</organism>
<dbReference type="PROSITE" id="PS51192">
    <property type="entry name" value="HELICASE_ATP_BIND_1"/>
    <property type="match status" value="1"/>
</dbReference>
<dbReference type="AlphaFoldDB" id="A0A2N3MYR1"/>
<keyword evidence="3" id="KW-0347">Helicase</keyword>
<dbReference type="InterPro" id="IPR014001">
    <property type="entry name" value="Helicase_ATP-bd"/>
</dbReference>
<evidence type="ECO:0008006" key="10">
    <source>
        <dbReference type="Google" id="ProtNLM"/>
    </source>
</evidence>
<dbReference type="InterPro" id="IPR050628">
    <property type="entry name" value="SNF2_RAD54_helicase_TF"/>
</dbReference>
<keyword evidence="1" id="KW-0547">Nucleotide-binding</keyword>
<dbReference type="GO" id="GO:0006281">
    <property type="term" value="P:DNA repair"/>
    <property type="evidence" value="ECO:0007669"/>
    <property type="project" value="TreeGrafter"/>
</dbReference>
<keyword evidence="9" id="KW-1185">Reference proteome</keyword>
<feature type="region of interest" description="Disordered" evidence="5">
    <location>
        <begin position="1"/>
        <end position="86"/>
    </location>
</feature>
<feature type="compositionally biased region" description="Basic and acidic residues" evidence="5">
    <location>
        <begin position="892"/>
        <end position="903"/>
    </location>
</feature>
<dbReference type="Pfam" id="PF00176">
    <property type="entry name" value="SNF2-rel_dom"/>
    <property type="match status" value="1"/>
</dbReference>
<dbReference type="InterPro" id="IPR001650">
    <property type="entry name" value="Helicase_C-like"/>
</dbReference>
<keyword evidence="4" id="KW-0067">ATP-binding</keyword>
<reference evidence="8 9" key="1">
    <citation type="journal article" date="2017" name="G3 (Bethesda)">
        <title>First Draft Genome Sequence of the Pathogenic Fungus Lomentospora prolificans (Formerly Scedosporium prolificans).</title>
        <authorList>
            <person name="Luo R."/>
            <person name="Zimin A."/>
            <person name="Workman R."/>
            <person name="Fan Y."/>
            <person name="Pertea G."/>
            <person name="Grossman N."/>
            <person name="Wear M.P."/>
            <person name="Jia B."/>
            <person name="Miller H."/>
            <person name="Casadevall A."/>
            <person name="Timp W."/>
            <person name="Zhang S.X."/>
            <person name="Salzberg S.L."/>
        </authorList>
    </citation>
    <scope>NUCLEOTIDE SEQUENCE [LARGE SCALE GENOMIC DNA]</scope>
    <source>
        <strain evidence="8 9">JHH-5317</strain>
    </source>
</reference>
<dbReference type="OrthoDB" id="448448at2759"/>
<dbReference type="Gene3D" id="3.40.50.300">
    <property type="entry name" value="P-loop containing nucleotide triphosphate hydrolases"/>
    <property type="match status" value="1"/>
</dbReference>
<evidence type="ECO:0000256" key="3">
    <source>
        <dbReference type="ARBA" id="ARBA00022806"/>
    </source>
</evidence>
<dbReference type="SMART" id="SM00490">
    <property type="entry name" value="HELICc"/>
    <property type="match status" value="1"/>
</dbReference>
<dbReference type="InterPro" id="IPR000330">
    <property type="entry name" value="SNF2_N"/>
</dbReference>
<feature type="compositionally biased region" description="Basic residues" evidence="5">
    <location>
        <begin position="630"/>
        <end position="641"/>
    </location>
</feature>
<dbReference type="Proteomes" id="UP000233524">
    <property type="component" value="Unassembled WGS sequence"/>
</dbReference>
<dbReference type="SUPFAM" id="SSF52540">
    <property type="entry name" value="P-loop containing nucleoside triphosphate hydrolases"/>
    <property type="match status" value="2"/>
</dbReference>
<dbReference type="Gene3D" id="3.40.50.10810">
    <property type="entry name" value="Tandem AAA-ATPase domain"/>
    <property type="match status" value="1"/>
</dbReference>
<feature type="compositionally biased region" description="Acidic residues" evidence="5">
    <location>
        <begin position="610"/>
        <end position="625"/>
    </location>
</feature>
<dbReference type="GO" id="GO:0005634">
    <property type="term" value="C:nucleus"/>
    <property type="evidence" value="ECO:0007669"/>
    <property type="project" value="TreeGrafter"/>
</dbReference>
<evidence type="ECO:0000313" key="8">
    <source>
        <dbReference type="EMBL" id="PKS05317.1"/>
    </source>
</evidence>
<dbReference type="PANTHER" id="PTHR45626:SF17">
    <property type="entry name" value="HELICASE-LIKE TRANSCRIPTION FACTOR"/>
    <property type="match status" value="1"/>
</dbReference>
<feature type="compositionally biased region" description="Low complexity" evidence="5">
    <location>
        <begin position="9"/>
        <end position="21"/>
    </location>
</feature>
<dbReference type="PROSITE" id="PS51194">
    <property type="entry name" value="HELICASE_CTER"/>
    <property type="match status" value="1"/>
</dbReference>
<dbReference type="SMART" id="SM00487">
    <property type="entry name" value="DEXDc"/>
    <property type="match status" value="1"/>
</dbReference>
<evidence type="ECO:0000256" key="5">
    <source>
        <dbReference type="SAM" id="MobiDB-lite"/>
    </source>
</evidence>
<evidence type="ECO:0000256" key="2">
    <source>
        <dbReference type="ARBA" id="ARBA00022801"/>
    </source>
</evidence>
<evidence type="ECO:0000259" key="7">
    <source>
        <dbReference type="PROSITE" id="PS51194"/>
    </source>
</evidence>
<dbReference type="VEuPathDB" id="FungiDB:jhhlp_008690"/>
<feature type="compositionally biased region" description="Acidic residues" evidence="5">
    <location>
        <begin position="908"/>
        <end position="924"/>
    </location>
</feature>
<dbReference type="InterPro" id="IPR049730">
    <property type="entry name" value="SNF2/RAD54-like_C"/>
</dbReference>
<sequence>MTGAEEPETPSLGLGGLTLTPVRNIGYTGLPTPSTVDNEDSVGSFVSKRPCQEASPTRAPTKKLKLSAPPKGKQKNTRAVLHSQKQDEEMFDRLMKPRNFAGTKAHERRKDPGSSPPSDDRSEGGRSDDSNIDDFVESREKSSIEDALRRCGKKVASGTNPNGPYNIIEMKTPLSPIQLITLGWMLGRESSTTYGCGGIVAHGMGIGKTLIALALLVVKGAGNRARKATNAPTLVVVPSNAVIDHWMAEAQRHAPDFFAPMSMVRYRMVRKANQEEFPRSYKAVFATYSELLRYIPEKQGVKPQGQSEEIDKSHPSESDEDKELVFKANWHRVILDEAHSMKNNKTRTFQAVQSLQKRHGWAITGTPLSNHKDELYPYFKFLGLNATNDVVAFRKAYFDDGMANLELKKCLAVIMKAYRPDDIFQGKRVVSLPGFNFRTITCHPTDEERVVLDFLDSRIKSLASQSFKKSIKEKEQVEVALSKAKSSVIRLIHLFRYAAVHPFMLEEALIDQFGSEDLQELTNSMDQVERDGPEDDPLALRTILRLVVKEQELASQKCLSCKKECTTLTVAMHKAKTLKCKARGCKTTVMLADATRFPTLQAPVFKNGEDEPSDSESEDSDDEEVQPPKKIGRKAGKHGKPRGPGADAKGHEPALAMNKRRLIDYSDRFLKKTGKIVPNSKILQFQSLLREWQQEAPEDKIIGEWDLSRLLEVAKAFCGPLSNATSTLLVFTQFMIVAHLVGRVASLEGLGFLYYTGDMTNAARKTALDTFRKDSSVKILISSLMCGGQSIDITVANRVILMELWWNSPAEQQAFARVHRIGQTKDVHFVRLTCEGTRDDEILEMQNAKDSELSGCLMSKKYTKSKHSLHKILSLVGNPIIGEDGTIVGVRRPGEDTLDDKEQLYMPESDDESSDDEDSKPDAE</sequence>
<feature type="domain" description="Helicase C-terminal" evidence="7">
    <location>
        <begin position="706"/>
        <end position="861"/>
    </location>
</feature>
<comment type="caution">
    <text evidence="8">The sequence shown here is derived from an EMBL/GenBank/DDBJ whole genome shotgun (WGS) entry which is preliminary data.</text>
</comment>
<dbReference type="GO" id="GO:0016787">
    <property type="term" value="F:hydrolase activity"/>
    <property type="evidence" value="ECO:0007669"/>
    <property type="project" value="UniProtKB-KW"/>
</dbReference>
<feature type="region of interest" description="Disordered" evidence="5">
    <location>
        <begin position="887"/>
        <end position="924"/>
    </location>
</feature>
<name>A0A2N3MYR1_9PEZI</name>
<evidence type="ECO:0000256" key="4">
    <source>
        <dbReference type="ARBA" id="ARBA00022840"/>
    </source>
</evidence>
<dbReference type="PANTHER" id="PTHR45626">
    <property type="entry name" value="TRANSCRIPTION TERMINATION FACTOR 2-RELATED"/>
    <property type="match status" value="1"/>
</dbReference>
<dbReference type="GO" id="GO:0005524">
    <property type="term" value="F:ATP binding"/>
    <property type="evidence" value="ECO:0007669"/>
    <property type="project" value="UniProtKB-KW"/>
</dbReference>
<feature type="region of interest" description="Disordered" evidence="5">
    <location>
        <begin position="602"/>
        <end position="653"/>
    </location>
</feature>
<dbReference type="EMBL" id="NLAX01001623">
    <property type="protein sequence ID" value="PKS05317.1"/>
    <property type="molecule type" value="Genomic_DNA"/>
</dbReference>
<feature type="region of interest" description="Disordered" evidence="5">
    <location>
        <begin position="299"/>
        <end position="321"/>
    </location>
</feature>
<dbReference type="STRING" id="41688.A0A2N3MYR1"/>
<gene>
    <name evidence="8" type="ORF">jhhlp_008690</name>
</gene>
<protein>
    <recommendedName>
        <fullName evidence="10">Helicase ATP-binding domain-containing protein</fullName>
    </recommendedName>
</protein>
<dbReference type="InParanoid" id="A0A2N3MYR1"/>
<dbReference type="GO" id="GO:0008094">
    <property type="term" value="F:ATP-dependent activity, acting on DNA"/>
    <property type="evidence" value="ECO:0007669"/>
    <property type="project" value="TreeGrafter"/>
</dbReference>
<feature type="region of interest" description="Disordered" evidence="5">
    <location>
        <begin position="100"/>
        <end position="144"/>
    </location>
</feature>
<feature type="compositionally biased region" description="Basic and acidic residues" evidence="5">
    <location>
        <begin position="104"/>
        <end position="129"/>
    </location>
</feature>
<dbReference type="InterPro" id="IPR038718">
    <property type="entry name" value="SNF2-like_sf"/>
</dbReference>
<evidence type="ECO:0000313" key="9">
    <source>
        <dbReference type="Proteomes" id="UP000233524"/>
    </source>
</evidence>
<dbReference type="CDD" id="cd18793">
    <property type="entry name" value="SF2_C_SNF"/>
    <property type="match status" value="1"/>
</dbReference>
<dbReference type="GO" id="GO:0004386">
    <property type="term" value="F:helicase activity"/>
    <property type="evidence" value="ECO:0007669"/>
    <property type="project" value="UniProtKB-KW"/>
</dbReference>
<accession>A0A2N3MYR1</accession>
<evidence type="ECO:0000259" key="6">
    <source>
        <dbReference type="PROSITE" id="PS51192"/>
    </source>
</evidence>
<keyword evidence="2" id="KW-0378">Hydrolase</keyword>
<proteinExistence type="predicted"/>
<feature type="domain" description="Helicase ATP-binding" evidence="6">
    <location>
        <begin position="189"/>
        <end position="385"/>
    </location>
</feature>
<dbReference type="Pfam" id="PF00271">
    <property type="entry name" value="Helicase_C"/>
    <property type="match status" value="1"/>
</dbReference>
<evidence type="ECO:0000256" key="1">
    <source>
        <dbReference type="ARBA" id="ARBA00022741"/>
    </source>
</evidence>